<dbReference type="Proteomes" id="UP000736328">
    <property type="component" value="Unassembled WGS sequence"/>
</dbReference>
<dbReference type="Pfam" id="PF13274">
    <property type="entry name" value="SocA_Panacea"/>
    <property type="match status" value="1"/>
</dbReference>
<feature type="domain" description="Antitoxin SocA-like Panacea" evidence="1">
    <location>
        <begin position="29"/>
        <end position="86"/>
    </location>
</feature>
<proteinExistence type="predicted"/>
<comment type="caution">
    <text evidence="2">The sequence shown here is derived from an EMBL/GenBank/DDBJ whole genome shotgun (WGS) entry which is preliminary data.</text>
</comment>
<gene>
    <name evidence="2" type="ORF">HY768_00310</name>
</gene>
<dbReference type="EMBL" id="JACQXR010000004">
    <property type="protein sequence ID" value="MBI4725666.1"/>
    <property type="molecule type" value="Genomic_DNA"/>
</dbReference>
<sequence>MLIDHSREKLLNAAIYFAKHTKYCGMTKLMKLFAFLDFIHFRQTGRSVTGLEYYAWKRGPIPASFWSELKDQKEPDIVSDKISWRKYFG</sequence>
<evidence type="ECO:0000259" key="1">
    <source>
        <dbReference type="Pfam" id="PF13274"/>
    </source>
</evidence>
<dbReference type="AlphaFoldDB" id="A0A933I719"/>
<accession>A0A933I719</accession>
<reference evidence="2" key="1">
    <citation type="submission" date="2020-07" db="EMBL/GenBank/DDBJ databases">
        <title>Huge and variable diversity of episymbiotic CPR bacteria and DPANN archaea in groundwater ecosystems.</title>
        <authorList>
            <person name="He C.Y."/>
            <person name="Keren R."/>
            <person name="Whittaker M."/>
            <person name="Farag I.F."/>
            <person name="Doudna J."/>
            <person name="Cate J.H.D."/>
            <person name="Banfield J.F."/>
        </authorList>
    </citation>
    <scope>NUCLEOTIDE SEQUENCE</scope>
    <source>
        <strain evidence="2">NC_groundwater_1520_Pr4_B-0.1um_53_5</strain>
    </source>
</reference>
<evidence type="ECO:0000313" key="3">
    <source>
        <dbReference type="Proteomes" id="UP000736328"/>
    </source>
</evidence>
<dbReference type="InterPro" id="IPR025272">
    <property type="entry name" value="SocA_Panacea"/>
</dbReference>
<protein>
    <submittedName>
        <fullName evidence="2">SocA family protein</fullName>
    </submittedName>
</protein>
<organism evidence="2 3">
    <name type="scientific">candidate division TA06 bacterium</name>
    <dbReference type="NCBI Taxonomy" id="2250710"/>
    <lineage>
        <taxon>Bacteria</taxon>
        <taxon>Bacteria division TA06</taxon>
    </lineage>
</organism>
<evidence type="ECO:0000313" key="2">
    <source>
        <dbReference type="EMBL" id="MBI4725666.1"/>
    </source>
</evidence>
<name>A0A933I719_UNCT6</name>